<comment type="similarity">
    <text evidence="1">Belongs to the taxilin family.</text>
</comment>
<feature type="region of interest" description="Disordered" evidence="3">
    <location>
        <begin position="49"/>
        <end position="86"/>
    </location>
</feature>
<dbReference type="AlphaFoldDB" id="A0A9J8BIH3"/>
<dbReference type="Pfam" id="PF09728">
    <property type="entry name" value="Taxilin"/>
    <property type="match status" value="1"/>
</dbReference>
<feature type="compositionally biased region" description="Basic and acidic residues" evidence="3">
    <location>
        <begin position="496"/>
        <end position="524"/>
    </location>
</feature>
<reference evidence="4" key="2">
    <citation type="submission" date="2025-09" db="UniProtKB">
        <authorList>
            <consortium name="Ensembl"/>
        </authorList>
    </citation>
    <scope>IDENTIFICATION</scope>
</reference>
<protein>
    <submittedName>
        <fullName evidence="4">Taxilin beta</fullName>
    </submittedName>
</protein>
<dbReference type="Ensembl" id="ENSCCRT00000141569.1">
    <property type="protein sequence ID" value="ENSCCRP00000156328.1"/>
    <property type="gene ID" value="ENSCCRG00000024795.2"/>
</dbReference>
<proteinExistence type="inferred from homology"/>
<feature type="compositionally biased region" description="Acidic residues" evidence="3">
    <location>
        <begin position="476"/>
        <end position="486"/>
    </location>
</feature>
<dbReference type="PANTHER" id="PTHR16127">
    <property type="entry name" value="TAXILIN"/>
    <property type="match status" value="1"/>
</dbReference>
<accession>A0A9J8BIH3</accession>
<feature type="compositionally biased region" description="Acidic residues" evidence="3">
    <location>
        <begin position="17"/>
        <end position="28"/>
    </location>
</feature>
<dbReference type="InterPro" id="IPR026183">
    <property type="entry name" value="Taxilin_fam"/>
</dbReference>
<dbReference type="Proteomes" id="UP001108240">
    <property type="component" value="Unplaced"/>
</dbReference>
<dbReference type="GO" id="GO:0019905">
    <property type="term" value="F:syntaxin binding"/>
    <property type="evidence" value="ECO:0007669"/>
    <property type="project" value="InterPro"/>
</dbReference>
<reference evidence="4" key="1">
    <citation type="submission" date="2025-08" db="UniProtKB">
        <authorList>
            <consortium name="Ensembl"/>
        </authorList>
    </citation>
    <scope>IDENTIFICATION</scope>
</reference>
<evidence type="ECO:0000256" key="1">
    <source>
        <dbReference type="ARBA" id="ARBA00009550"/>
    </source>
</evidence>
<feature type="region of interest" description="Disordered" evidence="3">
    <location>
        <begin position="473"/>
        <end position="746"/>
    </location>
</feature>
<evidence type="ECO:0000313" key="4">
    <source>
        <dbReference type="Ensembl" id="ENSCCRP00000156328.1"/>
    </source>
</evidence>
<sequence>MMEGSDQTSENTNEQVNEPEEQPVDPMEDFSRQLEDIINTYGAASSLMQEQISILESEEKKEEEAKADEEADPQEAGASPEKEQKADKKLLTGLGKEAASLLQSLNMLGSPEEKVEMVLKKYTELVEEHRTEKKQLEQLQQRQGLLVKQRDQLQFEHSRAILARSKLEMLCRELQRHNRTLKEESLQRLREDEMKRKEITAHFQSTLVDIQNQIEQHSNRNNKLCQENSELASKLKTIIEQYERREQTLEKIFKHRDLQQKLSDAKLEEANMLLSQAEEKHNREKEYLLKEAIEKTKKCYAMKEQELQMKKQLVLYSQKFDEFQNTLAKSNEIYITFKQEMDKMTKKMKKLEKESNIWKTRFESCNKALVEMIDERSEKAKEFELFTMKIDRLETLCRSLQDERKSLYSKIKEIRSSEKDLAPAVDLPQVDELPELVQLPESAPNPMLTAEMKRLREEQIRLQEFAASLVSSITDDAGESDSEEEETAQKIPEIPEATKLESTEPVDKPESIKEEPSTTEENKQEVVSVNQEKIPTNPEPTKSEMESKLSQEPLQPEISEQKTGKQESAKDEPSQEEVTKAEETVEQESTQPKPVMKEDSKDTAVKPELPEPEPPRQELLKEGQPKPVTKEECKLEAVKPELPEPEPPKQEPLKEEQPKPFTKEECKDSSSSIVKPELPEPELPKQEPLKEEHVDKAAAASEEPKAQATKPKASKSQEAKAKAGKAQPKKQSSAKKKGSAKGQNKS</sequence>
<evidence type="ECO:0000256" key="3">
    <source>
        <dbReference type="SAM" id="MobiDB-lite"/>
    </source>
</evidence>
<dbReference type="GeneTree" id="ENSGT00940000157418"/>
<keyword evidence="2" id="KW-0175">Coiled coil</keyword>
<dbReference type="PANTHER" id="PTHR16127:SF10">
    <property type="entry name" value="BETA-TAXILIN"/>
    <property type="match status" value="1"/>
</dbReference>
<keyword evidence="5" id="KW-1185">Reference proteome</keyword>
<feature type="compositionally biased region" description="Basic and acidic residues" evidence="3">
    <location>
        <begin position="559"/>
        <end position="583"/>
    </location>
</feature>
<feature type="coiled-coil region" evidence="2">
    <location>
        <begin position="119"/>
        <end position="287"/>
    </location>
</feature>
<feature type="compositionally biased region" description="Basic and acidic residues" evidence="3">
    <location>
        <begin position="595"/>
        <end position="668"/>
    </location>
</feature>
<organism evidence="4 5">
    <name type="scientific">Cyprinus carpio carpio</name>
    <dbReference type="NCBI Taxonomy" id="630221"/>
    <lineage>
        <taxon>Eukaryota</taxon>
        <taxon>Metazoa</taxon>
        <taxon>Chordata</taxon>
        <taxon>Craniata</taxon>
        <taxon>Vertebrata</taxon>
        <taxon>Euteleostomi</taxon>
        <taxon>Actinopterygii</taxon>
        <taxon>Neopterygii</taxon>
        <taxon>Teleostei</taxon>
        <taxon>Ostariophysi</taxon>
        <taxon>Cypriniformes</taxon>
        <taxon>Cyprinidae</taxon>
        <taxon>Cyprininae</taxon>
        <taxon>Cyprinus</taxon>
    </lineage>
</organism>
<feature type="compositionally biased region" description="Polar residues" evidence="3">
    <location>
        <begin position="1"/>
        <end position="16"/>
    </location>
</feature>
<feature type="compositionally biased region" description="Polar residues" evidence="3">
    <location>
        <begin position="525"/>
        <end position="534"/>
    </location>
</feature>
<feature type="compositionally biased region" description="Basic and acidic residues" evidence="3">
    <location>
        <begin position="682"/>
        <end position="696"/>
    </location>
</feature>
<evidence type="ECO:0000256" key="2">
    <source>
        <dbReference type="SAM" id="Coils"/>
    </source>
</evidence>
<feature type="region of interest" description="Disordered" evidence="3">
    <location>
        <begin position="1"/>
        <end position="37"/>
    </location>
</feature>
<name>A0A9J8BIH3_CYPCA</name>
<evidence type="ECO:0000313" key="5">
    <source>
        <dbReference type="Proteomes" id="UP001108240"/>
    </source>
</evidence>
<feature type="coiled-coil region" evidence="2">
    <location>
        <begin position="334"/>
        <end position="361"/>
    </location>
</feature>
<feature type="compositionally biased region" description="Low complexity" evidence="3">
    <location>
        <begin position="697"/>
        <end position="714"/>
    </location>
</feature>